<proteinExistence type="predicted"/>
<comment type="cofactor">
    <cofactor evidence="1">
        <name>Zn(2+)</name>
        <dbReference type="ChEBI" id="CHEBI:29105"/>
    </cofactor>
</comment>
<name>A0ABT3TLL4_9GAMM</name>
<dbReference type="Gene3D" id="3.30.2010.10">
    <property type="entry name" value="Metalloproteases ('zincins'), catalytic domain"/>
    <property type="match status" value="1"/>
</dbReference>
<evidence type="ECO:0000256" key="6">
    <source>
        <dbReference type="ARBA" id="ARBA00023049"/>
    </source>
</evidence>
<keyword evidence="5" id="KW-0862">Zinc</keyword>
<evidence type="ECO:0000256" key="3">
    <source>
        <dbReference type="ARBA" id="ARBA00022723"/>
    </source>
</evidence>
<dbReference type="EMBL" id="SHNN01000004">
    <property type="protein sequence ID" value="MCX2982640.1"/>
    <property type="molecule type" value="Genomic_DNA"/>
</dbReference>
<keyword evidence="9" id="KW-1185">Reference proteome</keyword>
<gene>
    <name evidence="8" type="ORF">EYC98_17400</name>
</gene>
<dbReference type="InterPro" id="IPR001915">
    <property type="entry name" value="Peptidase_M48"/>
</dbReference>
<dbReference type="PANTHER" id="PTHR22726">
    <property type="entry name" value="METALLOENDOPEPTIDASE OMA1"/>
    <property type="match status" value="1"/>
</dbReference>
<dbReference type="PANTHER" id="PTHR22726:SF24">
    <property type="entry name" value="M48 FAMILY METALLOPEPTIDASE"/>
    <property type="match status" value="1"/>
</dbReference>
<evidence type="ECO:0000259" key="7">
    <source>
        <dbReference type="Pfam" id="PF01435"/>
    </source>
</evidence>
<evidence type="ECO:0000313" key="8">
    <source>
        <dbReference type="EMBL" id="MCX2982640.1"/>
    </source>
</evidence>
<reference evidence="8" key="1">
    <citation type="submission" date="2019-02" db="EMBL/GenBank/DDBJ databases">
        <authorList>
            <person name="Li S.-H."/>
        </authorList>
    </citation>
    <scope>NUCLEOTIDE SEQUENCE</scope>
    <source>
        <strain evidence="8">IMCC14734</strain>
    </source>
</reference>
<evidence type="ECO:0000313" key="9">
    <source>
        <dbReference type="Proteomes" id="UP001143362"/>
    </source>
</evidence>
<evidence type="ECO:0000256" key="2">
    <source>
        <dbReference type="ARBA" id="ARBA00022670"/>
    </source>
</evidence>
<keyword evidence="6" id="KW-0482">Metalloprotease</keyword>
<organism evidence="8 9">
    <name type="scientific">Candidatus Litorirhabdus singularis</name>
    <dbReference type="NCBI Taxonomy" id="2518993"/>
    <lineage>
        <taxon>Bacteria</taxon>
        <taxon>Pseudomonadati</taxon>
        <taxon>Pseudomonadota</taxon>
        <taxon>Gammaproteobacteria</taxon>
        <taxon>Cellvibrionales</taxon>
        <taxon>Halieaceae</taxon>
        <taxon>Candidatus Litorirhabdus</taxon>
    </lineage>
</organism>
<comment type="caution">
    <text evidence="8">The sequence shown here is derived from an EMBL/GenBank/DDBJ whole genome shotgun (WGS) entry which is preliminary data.</text>
</comment>
<dbReference type="Proteomes" id="UP001143362">
    <property type="component" value="Unassembled WGS sequence"/>
</dbReference>
<keyword evidence="4" id="KW-0378">Hydrolase</keyword>
<keyword evidence="3" id="KW-0479">Metal-binding</keyword>
<dbReference type="Pfam" id="PF01435">
    <property type="entry name" value="Peptidase_M48"/>
    <property type="match status" value="1"/>
</dbReference>
<feature type="domain" description="Peptidase M48" evidence="7">
    <location>
        <begin position="49"/>
        <end position="234"/>
    </location>
</feature>
<dbReference type="CDD" id="cd07333">
    <property type="entry name" value="M48C_bepA_like"/>
    <property type="match status" value="1"/>
</dbReference>
<evidence type="ECO:0000256" key="1">
    <source>
        <dbReference type="ARBA" id="ARBA00001947"/>
    </source>
</evidence>
<evidence type="ECO:0000256" key="5">
    <source>
        <dbReference type="ARBA" id="ARBA00022833"/>
    </source>
</evidence>
<evidence type="ECO:0000256" key="4">
    <source>
        <dbReference type="ARBA" id="ARBA00022801"/>
    </source>
</evidence>
<protein>
    <submittedName>
        <fullName evidence="8">Peptidase M48</fullName>
    </submittedName>
</protein>
<sequence>MALAGCAANPATGGADIVLMSENKEISIGQEMHDEMIKNGAAYADQEVQDYINRIGQNLAKNSDRPKLKYTFTVIDSEDINAFALPGGFIYINRGLMSYLDNEAELAAVLSHEIGHVTARHSVRQQTASAANSVLAQLAYITTGSADLADASNTAGTALVRGYGRDHELEADREGSQYLHRAGYDPYALLDVISVLKDQEQYQRVRAKAAGKPSQSYHGLFSTHPRNDKRLQEVIQAAAAMEQRPPAQIDQGEFRGIINGMTYGKGGAPAQREGGRYYHNKLSFSFAYPEGWTVKSGSRAIVSHATDRSSSVTITIKRSNTSISDRDFINQQLLAPKLLESSPLKTDELQGYWGVSPAANGGNSRRLALLHMGSIAYLFEGEVVNEADFNVEDAQFKALIESFRPMKNTEREGPKQRQLAYIQATPGITYAALAKQSKIPDAENQLRLLNGQYPRGEPRADDWIKVVL</sequence>
<keyword evidence="2" id="KW-0645">Protease</keyword>
<dbReference type="InterPro" id="IPR051156">
    <property type="entry name" value="Mito/Outer_Membr_Metalloprot"/>
</dbReference>
<accession>A0ABT3TLL4</accession>